<feature type="domain" description="ATP-grasp" evidence="2">
    <location>
        <begin position="230"/>
        <end position="294"/>
    </location>
</feature>
<dbReference type="Gene3D" id="3.30.470.20">
    <property type="entry name" value="ATP-grasp fold, B domain"/>
    <property type="match status" value="1"/>
</dbReference>
<evidence type="ECO:0000313" key="3">
    <source>
        <dbReference type="EMBL" id="RVU17822.1"/>
    </source>
</evidence>
<gene>
    <name evidence="3" type="ORF">EOE48_13165</name>
</gene>
<dbReference type="InterPro" id="IPR003806">
    <property type="entry name" value="ATP-grasp_PylC-type"/>
</dbReference>
<dbReference type="AlphaFoldDB" id="A0A437P6J8"/>
<organism evidence="3 4">
    <name type="scientific">Methylobacterium oryzihabitans</name>
    <dbReference type="NCBI Taxonomy" id="2499852"/>
    <lineage>
        <taxon>Bacteria</taxon>
        <taxon>Pseudomonadati</taxon>
        <taxon>Pseudomonadota</taxon>
        <taxon>Alphaproteobacteria</taxon>
        <taxon>Hyphomicrobiales</taxon>
        <taxon>Methylobacteriaceae</taxon>
        <taxon>Methylobacterium</taxon>
    </lineage>
</organism>
<evidence type="ECO:0000256" key="1">
    <source>
        <dbReference type="PROSITE-ProRule" id="PRU00409"/>
    </source>
</evidence>
<dbReference type="PIRSF" id="PIRSF016817">
    <property type="entry name" value="UCP016817_carboligase"/>
    <property type="match status" value="1"/>
</dbReference>
<dbReference type="RefSeq" id="WP_127729691.1">
    <property type="nucleotide sequence ID" value="NZ_SACP01000011.1"/>
</dbReference>
<dbReference type="InterPro" id="IPR016677">
    <property type="entry name" value="UCP016817_carboligase"/>
</dbReference>
<comment type="caution">
    <text evidence="3">The sequence shown here is derived from an EMBL/GenBank/DDBJ whole genome shotgun (WGS) entry which is preliminary data.</text>
</comment>
<proteinExistence type="predicted"/>
<dbReference type="PROSITE" id="PS50975">
    <property type="entry name" value="ATP_GRASP"/>
    <property type="match status" value="1"/>
</dbReference>
<dbReference type="InterPro" id="IPR011761">
    <property type="entry name" value="ATP-grasp"/>
</dbReference>
<dbReference type="GO" id="GO:0046872">
    <property type="term" value="F:metal ion binding"/>
    <property type="evidence" value="ECO:0007669"/>
    <property type="project" value="InterPro"/>
</dbReference>
<keyword evidence="1" id="KW-0067">ATP-binding</keyword>
<dbReference type="EMBL" id="SACP01000011">
    <property type="protein sequence ID" value="RVU17822.1"/>
    <property type="molecule type" value="Genomic_DNA"/>
</dbReference>
<keyword evidence="4" id="KW-1185">Reference proteome</keyword>
<sequence>MSSAGGDAILIAAQAGRALAEAARRADLRPYVADLFGDEDTRALSAGYRRVPGRFGSGPGGRAVRDALDALAAEAGAPLGLVLGSGFEGAPGLMAALAGRHRLLGAAPSCVAALKDPLTLAALCVRLGLPHPEIRLAPVADPSGWLDKAAGASGGGHVRPAAPGRLAPGRYLQRRVPGAQRSLALLSDGHGIQVLGATEQWTAPSPRHPFRYAGALAPGALDPGALADGVREAATAALATLAAATGLRGLASADLMVDGPDWWLLEVNPRPGATLDVLDRRATPLMLRHVEAALGRLSPLDPEPPGAAASEIVYAARAVPAVPALPRDGVADRPAPGSRIPAGAPVCTVRASGADAGAARRALTTRAETVRAVLAGAGTVHPSRIATGHRLQGDTP</sequence>
<reference evidence="3 4" key="1">
    <citation type="submission" date="2019-01" db="EMBL/GenBank/DDBJ databases">
        <authorList>
            <person name="Chen W.-M."/>
        </authorList>
    </citation>
    <scope>NUCLEOTIDE SEQUENCE [LARGE SCALE GENOMIC DNA]</scope>
    <source>
        <strain evidence="3 4">TER-1</strain>
    </source>
</reference>
<dbReference type="OrthoDB" id="1804072at2"/>
<dbReference type="Pfam" id="PF02655">
    <property type="entry name" value="ATP-grasp_3"/>
    <property type="match status" value="1"/>
</dbReference>
<evidence type="ECO:0000313" key="4">
    <source>
        <dbReference type="Proteomes" id="UP000286997"/>
    </source>
</evidence>
<name>A0A437P6J8_9HYPH</name>
<dbReference type="Proteomes" id="UP000286997">
    <property type="component" value="Unassembled WGS sequence"/>
</dbReference>
<dbReference type="SUPFAM" id="SSF56059">
    <property type="entry name" value="Glutathione synthetase ATP-binding domain-like"/>
    <property type="match status" value="1"/>
</dbReference>
<protein>
    <submittedName>
        <fullName evidence="3">ATP-grasp domain-containing protein</fullName>
    </submittedName>
</protein>
<evidence type="ECO:0000259" key="2">
    <source>
        <dbReference type="PROSITE" id="PS50975"/>
    </source>
</evidence>
<keyword evidence="1" id="KW-0547">Nucleotide-binding</keyword>
<accession>A0A437P6J8</accession>
<dbReference type="GO" id="GO:0005524">
    <property type="term" value="F:ATP binding"/>
    <property type="evidence" value="ECO:0007669"/>
    <property type="project" value="UniProtKB-UniRule"/>
</dbReference>